<protein>
    <submittedName>
        <fullName evidence="2">Group II intron reverse transcriptase/maturase</fullName>
        <ecNumber evidence="2">2.7.7.49</ecNumber>
    </submittedName>
</protein>
<dbReference type="OrthoDB" id="9793236at2"/>
<dbReference type="AlphaFoldDB" id="A0A429X9L0"/>
<proteinExistence type="predicted"/>
<dbReference type="PANTHER" id="PTHR34047:SF8">
    <property type="entry name" value="PROTEIN YKFC"/>
    <property type="match status" value="1"/>
</dbReference>
<evidence type="ECO:0000313" key="3">
    <source>
        <dbReference type="Proteomes" id="UP000287296"/>
    </source>
</evidence>
<dbReference type="RefSeq" id="WP_120117249.1">
    <property type="nucleotide sequence ID" value="NZ_QYTW02000006.1"/>
</dbReference>
<dbReference type="GO" id="GO:0003964">
    <property type="term" value="F:RNA-directed DNA polymerase activity"/>
    <property type="evidence" value="ECO:0007669"/>
    <property type="project" value="UniProtKB-KW"/>
</dbReference>
<dbReference type="EMBL" id="QYTW02000006">
    <property type="protein sequence ID" value="RST60108.1"/>
    <property type="molecule type" value="Genomic_DNA"/>
</dbReference>
<dbReference type="InterPro" id="IPR003615">
    <property type="entry name" value="HNH_nuc"/>
</dbReference>
<evidence type="ECO:0000313" key="2">
    <source>
        <dbReference type="EMBL" id="RST60108.1"/>
    </source>
</evidence>
<dbReference type="EC" id="2.7.7.49" evidence="2"/>
<gene>
    <name evidence="2" type="primary">ltrA</name>
    <name evidence="2" type="ORF">D5F11_008565</name>
</gene>
<dbReference type="InterPro" id="IPR043502">
    <property type="entry name" value="DNA/RNA_pol_sf"/>
</dbReference>
<dbReference type="InterPro" id="IPR000477">
    <property type="entry name" value="RT_dom"/>
</dbReference>
<feature type="domain" description="Reverse transcriptase" evidence="1">
    <location>
        <begin position="79"/>
        <end position="332"/>
    </location>
</feature>
<dbReference type="SUPFAM" id="SSF56672">
    <property type="entry name" value="DNA/RNA polymerases"/>
    <property type="match status" value="1"/>
</dbReference>
<name>A0A429X9L0_SIMTE</name>
<dbReference type="NCBIfam" id="TIGR04416">
    <property type="entry name" value="group_II_RT_mat"/>
    <property type="match status" value="1"/>
</dbReference>
<accession>A0A429X9L0</accession>
<keyword evidence="2" id="KW-0548">Nucleotidyltransferase</keyword>
<dbReference type="Proteomes" id="UP000287296">
    <property type="component" value="Unassembled WGS sequence"/>
</dbReference>
<dbReference type="SMART" id="SM00507">
    <property type="entry name" value="HNHc"/>
    <property type="match status" value="1"/>
</dbReference>
<dbReference type="Gene3D" id="1.10.30.50">
    <property type="match status" value="1"/>
</dbReference>
<dbReference type="CDD" id="cd01651">
    <property type="entry name" value="RT_G2_intron"/>
    <property type="match status" value="1"/>
</dbReference>
<sequence length="599" mass="70213">MQAQLRYWDYYGMSDTFDRLYKGSKNGESFDRLYDVITSRENILLAYRTIKTNKGSKTAGVDGRTIDDFKGFTEEEMVDFIRKRLSNYQPMKVRRVFIPKPNGDKRPLGIPSMSDRIIQQAFKQVLEPICEARFYNHSYGFRPLRSTHHAVARVNHLITHNKLHYVVDIDIKGFFDNVNHTLLIKQLWNMGIRDRKVLRIISKMLKAEIDKEGVPTKGTPQGGILSPLLSNVVLNDLDQWVASQWESFPSRTSYCSKSAMFRFLRKGRLKEGFIVRYADDFKILCKDWKSAQKWYHAVKLYLKDRLKLDISPEKSQVVNLRKRESEFLGFSIKAVVKGNKRVANSHISKKKKEKYVAEGRERIKKLKNSPTAKNAQLFNSWVLGIHSYSRIATHVSIDFNEIAHRLAHTLRKRLRNRGKFGKPKNPSPTYERYYKKTYNTFEISGVHLYPIGDIKNFWAANFNPKLIPYDSEGRKLIYRKLKDELMAEIRKLMESNIPNRSVEYFDNRISRYSMKNGKCEITGEFLPAELVHCHHYVPISLGGTDTFGNLRILNKFVHKLIHAKNTQTIDKYRRLINPDKKQLRRINTYREKCNLEPIR</sequence>
<keyword evidence="2" id="KW-0808">Transferase</keyword>
<comment type="caution">
    <text evidence="2">The sequence shown here is derived from an EMBL/GenBank/DDBJ whole genome shotgun (WGS) entry which is preliminary data.</text>
</comment>
<dbReference type="Pfam" id="PF00078">
    <property type="entry name" value="RVT_1"/>
    <property type="match status" value="1"/>
</dbReference>
<dbReference type="CDD" id="cd00085">
    <property type="entry name" value="HNHc"/>
    <property type="match status" value="1"/>
</dbReference>
<dbReference type="InterPro" id="IPR030931">
    <property type="entry name" value="Group_II_RT_mat"/>
</dbReference>
<dbReference type="InterPro" id="IPR051083">
    <property type="entry name" value="GrpII_Intron_Splice-Mob/Def"/>
</dbReference>
<organism evidence="2 3">
    <name type="scientific">Siminovitchia terrae</name>
    <name type="common">Bacillus terrae</name>
    <dbReference type="NCBI Taxonomy" id="1914933"/>
    <lineage>
        <taxon>Bacteria</taxon>
        <taxon>Bacillati</taxon>
        <taxon>Bacillota</taxon>
        <taxon>Bacilli</taxon>
        <taxon>Bacillales</taxon>
        <taxon>Bacillaceae</taxon>
        <taxon>Siminovitchia</taxon>
    </lineage>
</organism>
<dbReference type="PANTHER" id="PTHR34047">
    <property type="entry name" value="NUCLEAR INTRON MATURASE 1, MITOCHONDRIAL-RELATED"/>
    <property type="match status" value="1"/>
</dbReference>
<dbReference type="PROSITE" id="PS50878">
    <property type="entry name" value="RT_POL"/>
    <property type="match status" value="1"/>
</dbReference>
<reference evidence="2 3" key="1">
    <citation type="submission" date="2018-12" db="EMBL/GenBank/DDBJ databases">
        <authorList>
            <person name="Sun L."/>
            <person name="Chen Z."/>
        </authorList>
    </citation>
    <scope>NUCLEOTIDE SEQUENCE [LARGE SCALE GENOMIC DNA]</scope>
    <source>
        <strain evidence="2 3">LMG 29736</strain>
    </source>
</reference>
<evidence type="ECO:0000259" key="1">
    <source>
        <dbReference type="PROSITE" id="PS50878"/>
    </source>
</evidence>
<keyword evidence="2" id="KW-0695">RNA-directed DNA polymerase</keyword>